<proteinExistence type="predicted"/>
<protein>
    <submittedName>
        <fullName evidence="2">Uncharacterized protein</fullName>
    </submittedName>
</protein>
<dbReference type="EMBL" id="BAAAZX010000002">
    <property type="protein sequence ID" value="GAA3982108.1"/>
    <property type="molecule type" value="Genomic_DNA"/>
</dbReference>
<dbReference type="RefSeq" id="WP_266437311.1">
    <property type="nucleotide sequence ID" value="NZ_BAAAZX010000002.1"/>
</dbReference>
<feature type="region of interest" description="Disordered" evidence="1">
    <location>
        <begin position="95"/>
        <end position="118"/>
    </location>
</feature>
<comment type="caution">
    <text evidence="2">The sequence shown here is derived from an EMBL/GenBank/DDBJ whole genome shotgun (WGS) entry which is preliminary data.</text>
</comment>
<feature type="compositionally biased region" description="Basic and acidic residues" evidence="1">
    <location>
        <begin position="109"/>
        <end position="118"/>
    </location>
</feature>
<evidence type="ECO:0000313" key="2">
    <source>
        <dbReference type="EMBL" id="GAA3982108.1"/>
    </source>
</evidence>
<reference evidence="3" key="1">
    <citation type="journal article" date="2019" name="Int. J. Syst. Evol. Microbiol.">
        <title>The Global Catalogue of Microorganisms (GCM) 10K type strain sequencing project: providing services to taxonomists for standard genome sequencing and annotation.</title>
        <authorList>
            <consortium name="The Broad Institute Genomics Platform"/>
            <consortium name="The Broad Institute Genome Sequencing Center for Infectious Disease"/>
            <person name="Wu L."/>
            <person name="Ma J."/>
        </authorList>
    </citation>
    <scope>NUCLEOTIDE SEQUENCE [LARGE SCALE GENOMIC DNA]</scope>
    <source>
        <strain evidence="3">JCM 16924</strain>
    </source>
</reference>
<sequence length="118" mass="13238">MGKWVVIAEYRSGDYDESEIFGAESTKDQALEALRGLTRTYLPRSGIIEQWRQVYRLADHESYVVMIKGKVSLWHCTLRVAELVVDSRDPAVAKAAQEEDAAAEAAAAPRDRIPPGYR</sequence>
<evidence type="ECO:0000256" key="1">
    <source>
        <dbReference type="SAM" id="MobiDB-lite"/>
    </source>
</evidence>
<organism evidence="2 3">
    <name type="scientific">Streptomyces plumbiresistens</name>
    <dbReference type="NCBI Taxonomy" id="511811"/>
    <lineage>
        <taxon>Bacteria</taxon>
        <taxon>Bacillati</taxon>
        <taxon>Actinomycetota</taxon>
        <taxon>Actinomycetes</taxon>
        <taxon>Kitasatosporales</taxon>
        <taxon>Streptomycetaceae</taxon>
        <taxon>Streptomyces</taxon>
    </lineage>
</organism>
<name>A0ABP7QGE7_9ACTN</name>
<keyword evidence="3" id="KW-1185">Reference proteome</keyword>
<accession>A0ABP7QGE7</accession>
<gene>
    <name evidence="2" type="ORF">GCM10022232_12960</name>
</gene>
<dbReference type="Proteomes" id="UP001500456">
    <property type="component" value="Unassembled WGS sequence"/>
</dbReference>
<evidence type="ECO:0000313" key="3">
    <source>
        <dbReference type="Proteomes" id="UP001500456"/>
    </source>
</evidence>